<dbReference type="Gene3D" id="1.10.10.10">
    <property type="entry name" value="Winged helix-like DNA-binding domain superfamily/Winged helix DNA-binding domain"/>
    <property type="match status" value="2"/>
</dbReference>
<geneLocation type="plasmid" evidence="4">
    <name>pBF69566a</name>
</geneLocation>
<dbReference type="EMBL" id="KJ830769">
    <property type="protein sequence ID" value="AIT71669.1"/>
    <property type="molecule type" value="Genomic_DNA"/>
</dbReference>
<evidence type="ECO:0000313" key="4">
    <source>
        <dbReference type="EMBL" id="AIT71669.1"/>
    </source>
</evidence>
<evidence type="ECO:0000259" key="3">
    <source>
        <dbReference type="Pfam" id="PF01051"/>
    </source>
</evidence>
<dbReference type="GO" id="GO:0003887">
    <property type="term" value="F:DNA-directed DNA polymerase activity"/>
    <property type="evidence" value="ECO:0007669"/>
    <property type="project" value="InterPro"/>
</dbReference>
<dbReference type="SUPFAM" id="SSF46785">
    <property type="entry name" value="Winged helix' DNA-binding domain"/>
    <property type="match status" value="2"/>
</dbReference>
<protein>
    <submittedName>
        <fullName evidence="4">RepB</fullName>
    </submittedName>
</protein>
<feature type="transmembrane region" description="Helical" evidence="2">
    <location>
        <begin position="24"/>
        <end position="42"/>
    </location>
</feature>
<name>A0A097IY69_BACFG</name>
<dbReference type="InterPro" id="IPR036390">
    <property type="entry name" value="WH_DNA-bd_sf"/>
</dbReference>
<dbReference type="AlphaFoldDB" id="A0A097IY69"/>
<evidence type="ECO:0000256" key="1">
    <source>
        <dbReference type="ARBA" id="ARBA00038283"/>
    </source>
</evidence>
<evidence type="ECO:0000256" key="2">
    <source>
        <dbReference type="SAM" id="Phobius"/>
    </source>
</evidence>
<sequence>MRKFRLIMRKFRSIVRKFRQNSRFLRIYLCVSLFNTHFYISLQLNKNKNPMTEDKIILAQDNKLTMSRQNFTTIEKRCLYFIIKEVRRLYVDRNLEEHESTQKTLFSDMYLTLKPNQLQMLGDEVKDVYNALRKLRNREIEIDNEDIWVITSWILQAKHNKKNNMYEVLVSKDILPYLVELATQFTEYNLTVAITLKSTYSQRFYEICCMYRNKGKFFLDIDKLRYILKIEDKKSYQNVAQIKRDILEVAQKELETVFNEGQSDLYFTYRIKDKDGRKILSYWFDIHTRQTEEQKRLDFGTTQAQIRRIMDICSTFIKRDKKYLARVEKELTINPSNAAKVLEKLLSKVNDYPKKEIPAIIRYVLREDFGMR</sequence>
<keyword evidence="2" id="KW-0812">Transmembrane</keyword>
<dbReference type="Pfam" id="PF01051">
    <property type="entry name" value="Rep3_N"/>
    <property type="match status" value="1"/>
</dbReference>
<comment type="similarity">
    <text evidence="1">Belongs to the initiator RepB protein family.</text>
</comment>
<keyword evidence="2" id="KW-0472">Membrane</keyword>
<dbReference type="GO" id="GO:0006270">
    <property type="term" value="P:DNA replication initiation"/>
    <property type="evidence" value="ECO:0007669"/>
    <property type="project" value="InterPro"/>
</dbReference>
<feature type="domain" description="Initiator Rep protein WH1" evidence="3">
    <location>
        <begin position="58"/>
        <end position="209"/>
    </location>
</feature>
<accession>A0A097IY69</accession>
<dbReference type="InterPro" id="IPR000525">
    <property type="entry name" value="Initiator_Rep_WH1"/>
</dbReference>
<organism evidence="4">
    <name type="scientific">Bacteroides fragilis</name>
    <dbReference type="NCBI Taxonomy" id="817"/>
    <lineage>
        <taxon>Bacteria</taxon>
        <taxon>Pseudomonadati</taxon>
        <taxon>Bacteroidota</taxon>
        <taxon>Bacteroidia</taxon>
        <taxon>Bacteroidales</taxon>
        <taxon>Bacteroidaceae</taxon>
        <taxon>Bacteroides</taxon>
    </lineage>
</organism>
<proteinExistence type="inferred from homology"/>
<keyword evidence="4" id="KW-0614">Plasmid</keyword>
<dbReference type="InterPro" id="IPR036388">
    <property type="entry name" value="WH-like_DNA-bd_sf"/>
</dbReference>
<dbReference type="Pfam" id="PF21205">
    <property type="entry name" value="Rep3_C"/>
    <property type="match status" value="1"/>
</dbReference>
<reference evidence="4" key="1">
    <citation type="journal article" date="2014" name="Int. J. Antimicrob. Agents">
        <title>Use of MALDI-TOF/MS for routine detection of cfiA gene-positive Bacteroides fragilis strains.</title>
        <authorList>
            <person name="Fenyvesi V.S."/>
            <person name="Urban E."/>
            <person name="Bartha N."/>
            <person name="Abrok M."/>
            <person name="Kostrzewa M."/>
            <person name="Nagy E."/>
            <person name="Minarovits J."/>
            <person name="Soki J."/>
        </authorList>
    </citation>
    <scope>NUCLEOTIDE SEQUENCE</scope>
    <source>
        <strain evidence="4">69566</strain>
        <plasmid evidence="4">pBF69566a</plasmid>
    </source>
</reference>
<keyword evidence="2" id="KW-1133">Transmembrane helix</keyword>